<feature type="region of interest" description="Disordered" evidence="1">
    <location>
        <begin position="1"/>
        <end position="64"/>
    </location>
</feature>
<dbReference type="GO" id="GO:0019073">
    <property type="term" value="P:viral DNA genome packaging"/>
    <property type="evidence" value="ECO:0007669"/>
    <property type="project" value="InterPro"/>
</dbReference>
<feature type="compositionally biased region" description="Basic residues" evidence="1">
    <location>
        <begin position="1"/>
        <end position="12"/>
    </location>
</feature>
<dbReference type="Pfam" id="PF11081">
    <property type="entry name" value="Adeno_L433K_22K"/>
    <property type="match status" value="1"/>
</dbReference>
<dbReference type="EMBL" id="MN025529">
    <property type="protein sequence ID" value="QEJ80736.1"/>
    <property type="molecule type" value="Genomic_DNA"/>
</dbReference>
<sequence length="147" mass="17159">MEKSPRPKHYKPLKQAQLTGKEKSAVFQAMMERQSLSEGECQSSDENGEYEGQEQDDGTRASRPCRNYGLQSYQLHTELKHEIAEVLEQIRKEAKKNPHAHVQVRNRTLASITKRYLYEREYEKASKCLEDAKKLLQKYRSRQGESV</sequence>
<feature type="compositionally biased region" description="Polar residues" evidence="1">
    <location>
        <begin position="34"/>
        <end position="45"/>
    </location>
</feature>
<protein>
    <submittedName>
        <fullName evidence="2">33K protein</fullName>
    </submittedName>
</protein>
<evidence type="ECO:0000313" key="3">
    <source>
        <dbReference type="Proteomes" id="UP000323261"/>
    </source>
</evidence>
<evidence type="ECO:0000256" key="1">
    <source>
        <dbReference type="SAM" id="MobiDB-lite"/>
    </source>
</evidence>
<dbReference type="Proteomes" id="UP000323261">
    <property type="component" value="Segment"/>
</dbReference>
<dbReference type="InterPro" id="IPR021304">
    <property type="entry name" value="Adeno_L4-33K/L4-22K"/>
</dbReference>
<name>A0A5C0PVJ6_9ADEN</name>
<evidence type="ECO:0000313" key="2">
    <source>
        <dbReference type="EMBL" id="QEJ80736.1"/>
    </source>
</evidence>
<gene>
    <name evidence="2" type="ORF">PAV19gp16</name>
</gene>
<organism evidence="2 3">
    <name type="scientific">Psittacine adenovirus 3</name>
    <dbReference type="NCBI Taxonomy" id="1580497"/>
    <lineage>
        <taxon>Viruses</taxon>
        <taxon>Varidnaviria</taxon>
        <taxon>Bamfordvirae</taxon>
        <taxon>Preplasmiviricota</taxon>
        <taxon>Polisuviricotina</taxon>
        <taxon>Pharingeaviricetes</taxon>
        <taxon>Rowavirales</taxon>
        <taxon>Adenoviridae</taxon>
        <taxon>Barthadenovirus</taxon>
        <taxon>Barthadenovirus amazonae</taxon>
        <taxon>Psittacine atadenovirus A</taxon>
    </lineage>
</organism>
<accession>A0A5C0PVJ6</accession>
<reference evidence="2 3" key="1">
    <citation type="journal article" date="2019" name="Viruses">
        <title>Faecal Virome Analysis of Wild Animals from Brazil.</title>
        <authorList>
            <person name="Duarte M.A."/>
            <person name="Silva J.M.F."/>
            <person name="Brito C.R."/>
            <person name="Teixeira D.S."/>
            <person name="Melo F.L."/>
            <person name="Ribeiro B.M."/>
            <person name="Nagata T."/>
            <person name="Campos F.S."/>
        </authorList>
    </citation>
    <scope>NUCLEOTIDE SEQUENCE [LARGE SCALE GENOMIC DNA]</scope>
    <source>
        <strain evidence="2">BR_DF</strain>
    </source>
</reference>
<proteinExistence type="predicted"/>
<feature type="compositionally biased region" description="Acidic residues" evidence="1">
    <location>
        <begin position="46"/>
        <end position="56"/>
    </location>
</feature>